<evidence type="ECO:0000313" key="2">
    <source>
        <dbReference type="Proteomes" id="UP000056209"/>
    </source>
</evidence>
<dbReference type="RefSeq" id="WP_058975457.1">
    <property type="nucleotide sequence ID" value="NZ_BCMS01000001.1"/>
</dbReference>
<dbReference type="OrthoDB" id="9810350at2"/>
<name>A0A100HHE3_9DEIO</name>
<proteinExistence type="predicted"/>
<accession>A0A100HHE3</accession>
<keyword evidence="2" id="KW-1185">Reference proteome</keyword>
<dbReference type="EMBL" id="BCMS01000001">
    <property type="protein sequence ID" value="GAQ20781.1"/>
    <property type="molecule type" value="Genomic_DNA"/>
</dbReference>
<comment type="caution">
    <text evidence="1">The sequence shown here is derived from an EMBL/GenBank/DDBJ whole genome shotgun (WGS) entry which is preliminary data.</text>
</comment>
<gene>
    <name evidence="1" type="ORF">DEIGR_100808</name>
</gene>
<protein>
    <submittedName>
        <fullName evidence="1">Large-conductance ion mechanosensitive channel MscL</fullName>
    </submittedName>
</protein>
<dbReference type="Proteomes" id="UP000056209">
    <property type="component" value="Unassembled WGS sequence"/>
</dbReference>
<evidence type="ECO:0000313" key="1">
    <source>
        <dbReference type="EMBL" id="GAQ20781.1"/>
    </source>
</evidence>
<organism evidence="1 2">
    <name type="scientific">Deinococcus grandis</name>
    <dbReference type="NCBI Taxonomy" id="57498"/>
    <lineage>
        <taxon>Bacteria</taxon>
        <taxon>Thermotogati</taxon>
        <taxon>Deinococcota</taxon>
        <taxon>Deinococci</taxon>
        <taxon>Deinococcales</taxon>
        <taxon>Deinococcaceae</taxon>
        <taxon>Deinococcus</taxon>
    </lineage>
</organism>
<reference evidence="2" key="1">
    <citation type="submission" date="2015-11" db="EMBL/GenBank/DDBJ databases">
        <title>Draft Genome Sequence of the Radioresistant Bacterium Deinococcus grandis, Isolated from Freshwater Fish in Japan.</title>
        <authorList>
            <person name="Satoh K."/>
            <person name="Onodera T."/>
            <person name="Omoso K."/>
            <person name="Takeda-Yano K."/>
            <person name="Katayama T."/>
            <person name="Oono Y."/>
            <person name="Narumi I."/>
        </authorList>
    </citation>
    <scope>NUCLEOTIDE SEQUENCE [LARGE SCALE GENOMIC DNA]</scope>
    <source>
        <strain evidence="2">ATCC 43672</strain>
    </source>
</reference>
<dbReference type="AlphaFoldDB" id="A0A100HHE3"/>
<sequence>MTLSTTPKERPAHALAFLARAGLGEIVVRRAGHLIERRYYPLPTCPECRAHVDPGTTLCWLCIEARR</sequence>